<evidence type="ECO:0000313" key="2">
    <source>
        <dbReference type="Proteomes" id="UP000001194"/>
    </source>
</evidence>
<proteinExistence type="predicted"/>
<dbReference type="Proteomes" id="UP000001194">
    <property type="component" value="Unassembled WGS sequence"/>
</dbReference>
<protein>
    <submittedName>
        <fullName evidence="1">Predicted protein</fullName>
    </submittedName>
</protein>
<accession>B0DFF7</accession>
<dbReference type="GeneID" id="6078196"/>
<dbReference type="STRING" id="486041.B0DFF7"/>
<dbReference type="OrthoDB" id="29061at2759"/>
<gene>
    <name evidence="1" type="ORF">LACBIDRAFT_328616</name>
</gene>
<dbReference type="AlphaFoldDB" id="B0DFF7"/>
<sequence length="403" mass="45311">MTLQGVPQPPWPVIVDLCRNFSPEQARVAPDCVTILAKGIRSMAGQSNGAGCLFSDCHERPLTAKADHPSILQACLSLSFRSMIPDHHPPHILDLHRSPASTRNENPIFNVDINISDLHYNVDLTYHYAGGIALAALKRWPEAEEYFEIPRRCRWGFEDVEAGSADIQGQDILYSHFVTGEKISQAVARAPRWVLKKLTATYSPFTSRTLAKQSRSVQRTRSGNFSMIESNDISAQVSTVGTVTCSDPPPQFTKEQVDEALLDVQHQTAVKSRDDSPWAPTVDEEMFVGISASQAMWEEMHVRLEHSLRPHIHSRPLLLRRYHYRCISGFYSFPTPHEPVEFVTCMFSTSSANIDTTFPALIIMSSASNCFREHIFIVSARSTDFARPARVFSIERTFSAYNK</sequence>
<dbReference type="HOGENOM" id="CLU_683466_0_0_1"/>
<dbReference type="RefSeq" id="XP_001882702.1">
    <property type="nucleotide sequence ID" value="XM_001882667.1"/>
</dbReference>
<keyword evidence="2" id="KW-1185">Reference proteome</keyword>
<organism evidence="2">
    <name type="scientific">Laccaria bicolor (strain S238N-H82 / ATCC MYA-4686)</name>
    <name type="common">Bicoloured deceiver</name>
    <name type="synonym">Laccaria laccata var. bicolor</name>
    <dbReference type="NCBI Taxonomy" id="486041"/>
    <lineage>
        <taxon>Eukaryota</taxon>
        <taxon>Fungi</taxon>
        <taxon>Dikarya</taxon>
        <taxon>Basidiomycota</taxon>
        <taxon>Agaricomycotina</taxon>
        <taxon>Agaricomycetes</taxon>
        <taxon>Agaricomycetidae</taxon>
        <taxon>Agaricales</taxon>
        <taxon>Agaricineae</taxon>
        <taxon>Hydnangiaceae</taxon>
        <taxon>Laccaria</taxon>
    </lineage>
</organism>
<dbReference type="KEGG" id="lbc:LACBIDRAFT_328616"/>
<reference evidence="1 2" key="1">
    <citation type="journal article" date="2008" name="Nature">
        <title>The genome of Laccaria bicolor provides insights into mycorrhizal symbiosis.</title>
        <authorList>
            <person name="Martin F."/>
            <person name="Aerts A."/>
            <person name="Ahren D."/>
            <person name="Brun A."/>
            <person name="Danchin E.G.J."/>
            <person name="Duchaussoy F."/>
            <person name="Gibon J."/>
            <person name="Kohler A."/>
            <person name="Lindquist E."/>
            <person name="Pereda V."/>
            <person name="Salamov A."/>
            <person name="Shapiro H.J."/>
            <person name="Wuyts J."/>
            <person name="Blaudez D."/>
            <person name="Buee M."/>
            <person name="Brokstein P."/>
            <person name="Canbaeck B."/>
            <person name="Cohen D."/>
            <person name="Courty P.E."/>
            <person name="Coutinho P.M."/>
            <person name="Delaruelle C."/>
            <person name="Detter J.C."/>
            <person name="Deveau A."/>
            <person name="DiFazio S."/>
            <person name="Duplessis S."/>
            <person name="Fraissinet-Tachet L."/>
            <person name="Lucic E."/>
            <person name="Frey-Klett P."/>
            <person name="Fourrey C."/>
            <person name="Feussner I."/>
            <person name="Gay G."/>
            <person name="Grimwood J."/>
            <person name="Hoegger P.J."/>
            <person name="Jain P."/>
            <person name="Kilaru S."/>
            <person name="Labbe J."/>
            <person name="Lin Y.C."/>
            <person name="Legue V."/>
            <person name="Le Tacon F."/>
            <person name="Marmeisse R."/>
            <person name="Melayah D."/>
            <person name="Montanini B."/>
            <person name="Muratet M."/>
            <person name="Nehls U."/>
            <person name="Niculita-Hirzel H."/>
            <person name="Oudot-Le Secq M.P."/>
            <person name="Peter M."/>
            <person name="Quesneville H."/>
            <person name="Rajashekar B."/>
            <person name="Reich M."/>
            <person name="Rouhier N."/>
            <person name="Schmutz J."/>
            <person name="Yin T."/>
            <person name="Chalot M."/>
            <person name="Henrissat B."/>
            <person name="Kuees U."/>
            <person name="Lucas S."/>
            <person name="Van de Peer Y."/>
            <person name="Podila G.K."/>
            <person name="Polle A."/>
            <person name="Pukkila P.J."/>
            <person name="Richardson P.M."/>
            <person name="Rouze P."/>
            <person name="Sanders I.R."/>
            <person name="Stajich J.E."/>
            <person name="Tunlid A."/>
            <person name="Tuskan G."/>
            <person name="Grigoriev I.V."/>
        </authorList>
    </citation>
    <scope>NUCLEOTIDE SEQUENCE [LARGE SCALE GENOMIC DNA]</scope>
    <source>
        <strain evidence="2">S238N-H82 / ATCC MYA-4686</strain>
    </source>
</reference>
<dbReference type="EMBL" id="DS547107">
    <property type="protein sequence ID" value="EDR06855.1"/>
    <property type="molecule type" value="Genomic_DNA"/>
</dbReference>
<name>B0DFF7_LACBS</name>
<evidence type="ECO:0000313" key="1">
    <source>
        <dbReference type="EMBL" id="EDR06855.1"/>
    </source>
</evidence>
<dbReference type="InParanoid" id="B0DFF7"/>